<gene>
    <name evidence="1" type="ORF">SAMN06297251_10160</name>
</gene>
<evidence type="ECO:0000313" key="2">
    <source>
        <dbReference type="Proteomes" id="UP000192656"/>
    </source>
</evidence>
<dbReference type="RefSeq" id="WP_084407823.1">
    <property type="nucleotide sequence ID" value="NZ_FWXR01000001.1"/>
</dbReference>
<dbReference type="Gene3D" id="1.10.10.60">
    <property type="entry name" value="Homeodomain-like"/>
    <property type="match status" value="1"/>
</dbReference>
<sequence length="235" mass="25399">MKMPRYTEAELALLAERWGAGDSADEIALAMGRTTGAIASAASKRGFVGAASLGEAAVELIVERAAGGWSPTRLARQHGVHVAVILRVLALDARRQAGAGRKWKRLTKSEIEEFVRLSREGLAPEEIARLTGRCAKTVQIHLRAKGSKGSVAPALRPDIAAVQSGIVEMLVRFPGAWTTVDRIAARLGDRGLDGYSVESVRRCVRRLRDEDAAILPEGYVVESKKRLGTRLRRAA</sequence>
<dbReference type="Proteomes" id="UP000192656">
    <property type="component" value="Unassembled WGS sequence"/>
</dbReference>
<name>A0A1W1Y8V6_9HYPH</name>
<accession>A0A1W1Y8V6</accession>
<organism evidence="1 2">
    <name type="scientific">Fulvimarina manganoxydans</name>
    <dbReference type="NCBI Taxonomy" id="937218"/>
    <lineage>
        <taxon>Bacteria</taxon>
        <taxon>Pseudomonadati</taxon>
        <taxon>Pseudomonadota</taxon>
        <taxon>Alphaproteobacteria</taxon>
        <taxon>Hyphomicrobiales</taxon>
        <taxon>Aurantimonadaceae</taxon>
        <taxon>Fulvimarina</taxon>
    </lineage>
</organism>
<evidence type="ECO:0000313" key="1">
    <source>
        <dbReference type="EMBL" id="SMC32640.1"/>
    </source>
</evidence>
<dbReference type="STRING" id="937218.SAMN06297251_10160"/>
<dbReference type="AlphaFoldDB" id="A0A1W1Y8V6"/>
<evidence type="ECO:0008006" key="3">
    <source>
        <dbReference type="Google" id="ProtNLM"/>
    </source>
</evidence>
<keyword evidence="2" id="KW-1185">Reference proteome</keyword>
<reference evidence="1 2" key="1">
    <citation type="submission" date="2017-04" db="EMBL/GenBank/DDBJ databases">
        <authorList>
            <person name="Afonso C.L."/>
            <person name="Miller P.J."/>
            <person name="Scott M.A."/>
            <person name="Spackman E."/>
            <person name="Goraichik I."/>
            <person name="Dimitrov K.M."/>
            <person name="Suarez D.L."/>
            <person name="Swayne D.E."/>
        </authorList>
    </citation>
    <scope>NUCLEOTIDE SEQUENCE [LARGE SCALE GENOMIC DNA]</scope>
    <source>
        <strain evidence="1 2">CGMCC 1.10972</strain>
    </source>
</reference>
<dbReference type="EMBL" id="FWXR01000001">
    <property type="protein sequence ID" value="SMC32640.1"/>
    <property type="molecule type" value="Genomic_DNA"/>
</dbReference>
<proteinExistence type="predicted"/>
<protein>
    <recommendedName>
        <fullName evidence="3">Homeodomain-like domain-containing protein</fullName>
    </recommendedName>
</protein>